<dbReference type="SUPFAM" id="SSF50104">
    <property type="entry name" value="Translation proteins SH3-like domain"/>
    <property type="match status" value="1"/>
</dbReference>
<dbReference type="GO" id="GO:0032784">
    <property type="term" value="P:regulation of DNA-templated transcription elongation"/>
    <property type="evidence" value="ECO:0007669"/>
    <property type="project" value="InterPro"/>
</dbReference>
<reference evidence="3 4" key="1">
    <citation type="journal article" date="2019" name="Nat. Ecol. Evol.">
        <title>Megaphylogeny resolves global patterns of mushroom evolution.</title>
        <authorList>
            <person name="Varga T."/>
            <person name="Krizsan K."/>
            <person name="Foldi C."/>
            <person name="Dima B."/>
            <person name="Sanchez-Garcia M."/>
            <person name="Sanchez-Ramirez S."/>
            <person name="Szollosi G.J."/>
            <person name="Szarkandi J.G."/>
            <person name="Papp V."/>
            <person name="Albert L."/>
            <person name="Andreopoulos W."/>
            <person name="Angelini C."/>
            <person name="Antonin V."/>
            <person name="Barry K.W."/>
            <person name="Bougher N.L."/>
            <person name="Buchanan P."/>
            <person name="Buyck B."/>
            <person name="Bense V."/>
            <person name="Catcheside P."/>
            <person name="Chovatia M."/>
            <person name="Cooper J."/>
            <person name="Damon W."/>
            <person name="Desjardin D."/>
            <person name="Finy P."/>
            <person name="Geml J."/>
            <person name="Haridas S."/>
            <person name="Hughes K."/>
            <person name="Justo A."/>
            <person name="Karasinski D."/>
            <person name="Kautmanova I."/>
            <person name="Kiss B."/>
            <person name="Kocsube S."/>
            <person name="Kotiranta H."/>
            <person name="LaButti K.M."/>
            <person name="Lechner B.E."/>
            <person name="Liimatainen K."/>
            <person name="Lipzen A."/>
            <person name="Lukacs Z."/>
            <person name="Mihaltcheva S."/>
            <person name="Morgado L.N."/>
            <person name="Niskanen T."/>
            <person name="Noordeloos M.E."/>
            <person name="Ohm R.A."/>
            <person name="Ortiz-Santana B."/>
            <person name="Ovrebo C."/>
            <person name="Racz N."/>
            <person name="Riley R."/>
            <person name="Savchenko A."/>
            <person name="Shiryaev A."/>
            <person name="Soop K."/>
            <person name="Spirin V."/>
            <person name="Szebenyi C."/>
            <person name="Tomsovsky M."/>
            <person name="Tulloss R.E."/>
            <person name="Uehling J."/>
            <person name="Grigoriev I.V."/>
            <person name="Vagvolgyi C."/>
            <person name="Papp T."/>
            <person name="Martin F.M."/>
            <person name="Miettinen O."/>
            <person name="Hibbett D.S."/>
            <person name="Nagy L.G."/>
        </authorList>
    </citation>
    <scope>NUCLEOTIDE SEQUENCE [LARGE SCALE GENOMIC DNA]</scope>
    <source>
        <strain evidence="3 4">CBS 962.96</strain>
    </source>
</reference>
<proteinExistence type="predicted"/>
<dbReference type="InterPro" id="IPR039659">
    <property type="entry name" value="SPT5"/>
</dbReference>
<dbReference type="AlphaFoldDB" id="A0A4S8MA71"/>
<evidence type="ECO:0000256" key="1">
    <source>
        <dbReference type="SAM" id="MobiDB-lite"/>
    </source>
</evidence>
<dbReference type="GO" id="GO:0006357">
    <property type="term" value="P:regulation of transcription by RNA polymerase II"/>
    <property type="evidence" value="ECO:0007669"/>
    <property type="project" value="InterPro"/>
</dbReference>
<feature type="region of interest" description="Disordered" evidence="1">
    <location>
        <begin position="476"/>
        <end position="502"/>
    </location>
</feature>
<feature type="region of interest" description="Disordered" evidence="1">
    <location>
        <begin position="1060"/>
        <end position="1093"/>
    </location>
</feature>
<sequence length="1093" mass="124264">MTNGSDKTERYRSCWSLCHRDWVQTRPLQIDGLPVGLVTRVLTPSHALPSSFFPSPPPALPPSPLCYIVLLVLAHMVNPFIDDRAYHDRDHSDSGEEDGAGGGDGTEFEEEEEYLVNRNTVPDWLDEDLLDSSGVDAQDFIDHLEQRYVKKPQKSSPILNEILDNELETSTLKQMLLAMETPQSFWRIRCQPGQETQLAFDILQHELERHVTQEEGPTIVVSTADPSHIPTEVPFEKAIQCIRKFSQTPSTTIQEVLEDVSSILGEDPLPEIWRNAIDKAVTEPDEEPSAGLKRFEETVPALTASRPVPPSDVCIPPHPPHLPDPTLPMITAAEDEILFRALSAFVPPNSVGSVYLEGYLGKDPQHSAIIEFLRGHYAVRKCGFLRDDHVVGVHKRRVSIDSVSRMEIAQLLTSSPASIKPFSWIRVKKGTYADNVGLVIRREISTGQRRLVVLLVPRLAPVPICLAERPVHPNHPLRDVDSSARESVSSRENQTVRSTRKRKRSEWFTQTLFNPLKNVGECQEIADHRFRTPRGEFDHGLLVACLPINWVTDVDVSMDYETRRSFITSKHPVLNSVHLPACSNWRFFVKEEVEVIHSAPLTIAHVIHPELSQTETCRKEGFKDYIDYDSEDTSVWIDNKNVRKRFRIGDMVLVLTGEYQERAGMVITTQENGIVLAKTGVRKGQTFSVDPNVCRLTMARDSSITPWIRRHVTICRGQYKRYTGLVVDVLPPQPYTLLDVQVPQLLQTVRVKHDDVLDTYVNKPLFQAFPLSEGQQYFKQQTWDLSLAPNLKDAPVDPHTKQTVMPEDMIKGQPRQPWIDEAVLVVKGTIKTSGTVKEVQRSHHLPRTGLPLHIRHPLHGRMRYWEPLVRVKAVSIPNPKIAHSWTRPIWTSNTPPWSNQDFVDPFQTAGAGPSFTSSAPPPPPTHWILDPRLDEKEFYVRWKPNNGPEMSKVIAKPECCFGRVRLTHGADSWIMPAEEIYDVAVPILPKTNKLPLVVVRGEHTGKHLRQFFCKYWPNEEEARIMAVVYSNWGTTAEKRLENHIEVQAQDCAQAAYEPNKQKFKADIEQLRRDARRSDKGKTPKRPYKPKTQH</sequence>
<evidence type="ECO:0000259" key="2">
    <source>
        <dbReference type="SMART" id="SM00739"/>
    </source>
</evidence>
<dbReference type="GO" id="GO:0006368">
    <property type="term" value="P:transcription elongation by RNA polymerase II"/>
    <property type="evidence" value="ECO:0007669"/>
    <property type="project" value="TreeGrafter"/>
</dbReference>
<dbReference type="GO" id="GO:0003729">
    <property type="term" value="F:mRNA binding"/>
    <property type="evidence" value="ECO:0007669"/>
    <property type="project" value="TreeGrafter"/>
</dbReference>
<evidence type="ECO:0000313" key="3">
    <source>
        <dbReference type="EMBL" id="THU99081.1"/>
    </source>
</evidence>
<feature type="compositionally biased region" description="Basic residues" evidence="1">
    <location>
        <begin position="1082"/>
        <end position="1093"/>
    </location>
</feature>
<feature type="domain" description="KOW" evidence="2">
    <location>
        <begin position="645"/>
        <end position="672"/>
    </location>
</feature>
<organism evidence="3 4">
    <name type="scientific">Dendrothele bispora (strain CBS 962.96)</name>
    <dbReference type="NCBI Taxonomy" id="1314807"/>
    <lineage>
        <taxon>Eukaryota</taxon>
        <taxon>Fungi</taxon>
        <taxon>Dikarya</taxon>
        <taxon>Basidiomycota</taxon>
        <taxon>Agaricomycotina</taxon>
        <taxon>Agaricomycetes</taxon>
        <taxon>Agaricomycetidae</taxon>
        <taxon>Agaricales</taxon>
        <taxon>Agaricales incertae sedis</taxon>
        <taxon>Dendrothele</taxon>
    </lineage>
</organism>
<dbReference type="Proteomes" id="UP000297245">
    <property type="component" value="Unassembled WGS sequence"/>
</dbReference>
<dbReference type="EMBL" id="ML179125">
    <property type="protein sequence ID" value="THU99081.1"/>
    <property type="molecule type" value="Genomic_DNA"/>
</dbReference>
<feature type="compositionally biased region" description="Polar residues" evidence="1">
    <location>
        <begin position="485"/>
        <end position="497"/>
    </location>
</feature>
<protein>
    <recommendedName>
        <fullName evidence="2">KOW domain-containing protein</fullName>
    </recommendedName>
</protein>
<accession>A0A4S8MA71</accession>
<gene>
    <name evidence="3" type="ORF">K435DRAFT_856046</name>
</gene>
<evidence type="ECO:0000313" key="4">
    <source>
        <dbReference type="Proteomes" id="UP000297245"/>
    </source>
</evidence>
<dbReference type="SMART" id="SM00739">
    <property type="entry name" value="KOW"/>
    <property type="match status" value="3"/>
</dbReference>
<dbReference type="InterPro" id="IPR005824">
    <property type="entry name" value="KOW"/>
</dbReference>
<dbReference type="GO" id="GO:0032044">
    <property type="term" value="C:DSIF complex"/>
    <property type="evidence" value="ECO:0007669"/>
    <property type="project" value="TreeGrafter"/>
</dbReference>
<feature type="domain" description="KOW" evidence="2">
    <location>
        <begin position="705"/>
        <end position="732"/>
    </location>
</feature>
<dbReference type="PANTHER" id="PTHR11125">
    <property type="entry name" value="SUPPRESSOR OF TY 5"/>
    <property type="match status" value="1"/>
</dbReference>
<dbReference type="InterPro" id="IPR008991">
    <property type="entry name" value="Translation_prot_SH3-like_sf"/>
</dbReference>
<dbReference type="OrthoDB" id="3048815at2759"/>
<feature type="compositionally biased region" description="Basic and acidic residues" evidence="1">
    <location>
        <begin position="1060"/>
        <end position="1081"/>
    </location>
</feature>
<keyword evidence="4" id="KW-1185">Reference proteome</keyword>
<feature type="region of interest" description="Disordered" evidence="1">
    <location>
        <begin position="87"/>
        <end position="110"/>
    </location>
</feature>
<dbReference type="PANTHER" id="PTHR11125:SF7">
    <property type="entry name" value="TRANSCRIPTION ELONGATION FACTOR SPT5"/>
    <property type="match status" value="1"/>
</dbReference>
<feature type="domain" description="KOW" evidence="2">
    <location>
        <begin position="418"/>
        <end position="445"/>
    </location>
</feature>
<name>A0A4S8MA71_DENBC</name>